<protein>
    <recommendedName>
        <fullName evidence="1">non-specific serine/threonine protein kinase</fullName>
        <ecNumber evidence="1">2.7.11.1</ecNumber>
    </recommendedName>
</protein>
<evidence type="ECO:0000256" key="8">
    <source>
        <dbReference type="ARBA" id="ARBA00048679"/>
    </source>
</evidence>
<dbReference type="OrthoDB" id="2649at2759"/>
<dbReference type="InterPro" id="IPR051334">
    <property type="entry name" value="SRPK"/>
</dbReference>
<evidence type="ECO:0000256" key="7">
    <source>
        <dbReference type="ARBA" id="ARBA00047899"/>
    </source>
</evidence>
<comment type="catalytic activity">
    <reaction evidence="8">
        <text>L-seryl-[protein] + ATP = O-phospho-L-seryl-[protein] + ADP + H(+)</text>
        <dbReference type="Rhea" id="RHEA:17989"/>
        <dbReference type="Rhea" id="RHEA-COMP:9863"/>
        <dbReference type="Rhea" id="RHEA-COMP:11604"/>
        <dbReference type="ChEBI" id="CHEBI:15378"/>
        <dbReference type="ChEBI" id="CHEBI:29999"/>
        <dbReference type="ChEBI" id="CHEBI:30616"/>
        <dbReference type="ChEBI" id="CHEBI:83421"/>
        <dbReference type="ChEBI" id="CHEBI:456216"/>
        <dbReference type="EC" id="2.7.11.1"/>
    </reaction>
</comment>
<dbReference type="Pfam" id="PF00069">
    <property type="entry name" value="Pkinase"/>
    <property type="match status" value="1"/>
</dbReference>
<name>A0A843TXY8_COLES</name>
<sequence length="237" mass="26079">MAHVGGWLQRYVALKVLRSAWERSLAAISETEILAHADYGDPDGARGVVRLIDRFLHEGPKGGHICVVLERLGDDLGAVLRRFGRPGLPLPAVKEVCRQVLVALDYLHRELRAVHGGVRPENVLLVSPLESSGEKGLAGADLRCKLAGFGTAVWAEYARCEKMQRREYRSPEVLLGADYSAASDVWSLACLCFELATGEALFDPCEGDDFDEEDVRRRHAATCSTFCTRVEASARED</sequence>
<dbReference type="Gene3D" id="3.30.200.20">
    <property type="entry name" value="Phosphorylase Kinase, domain 1"/>
    <property type="match status" value="1"/>
</dbReference>
<evidence type="ECO:0000256" key="5">
    <source>
        <dbReference type="ARBA" id="ARBA00022777"/>
    </source>
</evidence>
<dbReference type="EMBL" id="NMUH01000221">
    <property type="protein sequence ID" value="MQL74727.1"/>
    <property type="molecule type" value="Genomic_DNA"/>
</dbReference>
<organism evidence="10 11">
    <name type="scientific">Colocasia esculenta</name>
    <name type="common">Wild taro</name>
    <name type="synonym">Arum esculentum</name>
    <dbReference type="NCBI Taxonomy" id="4460"/>
    <lineage>
        <taxon>Eukaryota</taxon>
        <taxon>Viridiplantae</taxon>
        <taxon>Streptophyta</taxon>
        <taxon>Embryophyta</taxon>
        <taxon>Tracheophyta</taxon>
        <taxon>Spermatophyta</taxon>
        <taxon>Magnoliopsida</taxon>
        <taxon>Liliopsida</taxon>
        <taxon>Araceae</taxon>
        <taxon>Aroideae</taxon>
        <taxon>Colocasieae</taxon>
        <taxon>Colocasia</taxon>
    </lineage>
</organism>
<evidence type="ECO:0000259" key="9">
    <source>
        <dbReference type="PROSITE" id="PS50011"/>
    </source>
</evidence>
<dbReference type="PANTHER" id="PTHR47634">
    <property type="entry name" value="PROTEIN KINASE DOMAIN-CONTAINING PROTEIN-RELATED"/>
    <property type="match status" value="1"/>
</dbReference>
<keyword evidence="5" id="KW-0418">Kinase</keyword>
<keyword evidence="3" id="KW-0808">Transferase</keyword>
<accession>A0A843TXY8</accession>
<keyword evidence="6" id="KW-0067">ATP-binding</keyword>
<evidence type="ECO:0000256" key="6">
    <source>
        <dbReference type="ARBA" id="ARBA00022840"/>
    </source>
</evidence>
<dbReference type="PANTHER" id="PTHR47634:SF9">
    <property type="entry name" value="PROTEIN KINASE DOMAIN-CONTAINING PROTEIN-RELATED"/>
    <property type="match status" value="1"/>
</dbReference>
<evidence type="ECO:0000313" key="10">
    <source>
        <dbReference type="EMBL" id="MQL74727.1"/>
    </source>
</evidence>
<gene>
    <name evidence="10" type="ORF">Taro_007126</name>
</gene>
<evidence type="ECO:0000256" key="4">
    <source>
        <dbReference type="ARBA" id="ARBA00022741"/>
    </source>
</evidence>
<dbReference type="Proteomes" id="UP000652761">
    <property type="component" value="Unassembled WGS sequence"/>
</dbReference>
<dbReference type="PROSITE" id="PS50011">
    <property type="entry name" value="PROTEIN_KINASE_DOM"/>
    <property type="match status" value="1"/>
</dbReference>
<dbReference type="GO" id="GO:0050684">
    <property type="term" value="P:regulation of mRNA processing"/>
    <property type="evidence" value="ECO:0007669"/>
    <property type="project" value="TreeGrafter"/>
</dbReference>
<dbReference type="AlphaFoldDB" id="A0A843TXY8"/>
<evidence type="ECO:0000256" key="2">
    <source>
        <dbReference type="ARBA" id="ARBA00022527"/>
    </source>
</evidence>
<comment type="caution">
    <text evidence="10">The sequence shown here is derived from an EMBL/GenBank/DDBJ whole genome shotgun (WGS) entry which is preliminary data.</text>
</comment>
<evidence type="ECO:0000256" key="1">
    <source>
        <dbReference type="ARBA" id="ARBA00012513"/>
    </source>
</evidence>
<dbReference type="Gene3D" id="1.10.510.10">
    <property type="entry name" value="Transferase(Phosphotransferase) domain 1"/>
    <property type="match status" value="1"/>
</dbReference>
<reference evidence="10" key="1">
    <citation type="submission" date="2017-07" db="EMBL/GenBank/DDBJ databases">
        <title>Taro Niue Genome Assembly and Annotation.</title>
        <authorList>
            <person name="Atibalentja N."/>
            <person name="Keating K."/>
            <person name="Fields C.J."/>
        </authorList>
    </citation>
    <scope>NUCLEOTIDE SEQUENCE</scope>
    <source>
        <strain evidence="10">Niue_2</strain>
        <tissue evidence="10">Leaf</tissue>
    </source>
</reference>
<evidence type="ECO:0000313" key="11">
    <source>
        <dbReference type="Proteomes" id="UP000652761"/>
    </source>
</evidence>
<keyword evidence="2" id="KW-0723">Serine/threonine-protein kinase</keyword>
<dbReference type="EC" id="2.7.11.1" evidence="1"/>
<proteinExistence type="predicted"/>
<feature type="domain" description="Protein kinase" evidence="9">
    <location>
        <begin position="1"/>
        <end position="237"/>
    </location>
</feature>
<dbReference type="GO" id="GO:0000245">
    <property type="term" value="P:spliceosomal complex assembly"/>
    <property type="evidence" value="ECO:0007669"/>
    <property type="project" value="TreeGrafter"/>
</dbReference>
<dbReference type="GO" id="GO:0004674">
    <property type="term" value="F:protein serine/threonine kinase activity"/>
    <property type="evidence" value="ECO:0007669"/>
    <property type="project" value="UniProtKB-KW"/>
</dbReference>
<dbReference type="SUPFAM" id="SSF56112">
    <property type="entry name" value="Protein kinase-like (PK-like)"/>
    <property type="match status" value="1"/>
</dbReference>
<dbReference type="GO" id="GO:0005524">
    <property type="term" value="F:ATP binding"/>
    <property type="evidence" value="ECO:0007669"/>
    <property type="project" value="UniProtKB-KW"/>
</dbReference>
<keyword evidence="4" id="KW-0547">Nucleotide-binding</keyword>
<dbReference type="InterPro" id="IPR011009">
    <property type="entry name" value="Kinase-like_dom_sf"/>
</dbReference>
<dbReference type="InterPro" id="IPR000719">
    <property type="entry name" value="Prot_kinase_dom"/>
</dbReference>
<comment type="catalytic activity">
    <reaction evidence="7">
        <text>L-threonyl-[protein] + ATP = O-phospho-L-threonyl-[protein] + ADP + H(+)</text>
        <dbReference type="Rhea" id="RHEA:46608"/>
        <dbReference type="Rhea" id="RHEA-COMP:11060"/>
        <dbReference type="Rhea" id="RHEA-COMP:11605"/>
        <dbReference type="ChEBI" id="CHEBI:15378"/>
        <dbReference type="ChEBI" id="CHEBI:30013"/>
        <dbReference type="ChEBI" id="CHEBI:30616"/>
        <dbReference type="ChEBI" id="CHEBI:61977"/>
        <dbReference type="ChEBI" id="CHEBI:456216"/>
        <dbReference type="EC" id="2.7.11.1"/>
    </reaction>
</comment>
<keyword evidence="11" id="KW-1185">Reference proteome</keyword>
<evidence type="ECO:0000256" key="3">
    <source>
        <dbReference type="ARBA" id="ARBA00022679"/>
    </source>
</evidence>
<dbReference type="SMART" id="SM00220">
    <property type="entry name" value="S_TKc"/>
    <property type="match status" value="1"/>
</dbReference>